<dbReference type="InterPro" id="IPR029044">
    <property type="entry name" value="Nucleotide-diphossugar_trans"/>
</dbReference>
<keyword evidence="1" id="KW-0472">Membrane</keyword>
<name>A0A0N5A6W7_PARTI</name>
<dbReference type="WBParaSite" id="PTRK_0001776200.1">
    <property type="protein sequence ID" value="PTRK_0001776200.1"/>
    <property type="gene ID" value="PTRK_0001776200"/>
</dbReference>
<dbReference type="Pfam" id="PF03314">
    <property type="entry name" value="DUF273"/>
    <property type="match status" value="1"/>
</dbReference>
<dbReference type="Proteomes" id="UP000038045">
    <property type="component" value="Unplaced"/>
</dbReference>
<reference evidence="3" key="1">
    <citation type="submission" date="2017-02" db="UniProtKB">
        <authorList>
            <consortium name="WormBaseParasite"/>
        </authorList>
    </citation>
    <scope>IDENTIFICATION</scope>
</reference>
<keyword evidence="2" id="KW-1185">Reference proteome</keyword>
<sequence>MKRHIHFKFLFILLFIIYIIIYLLNILYNLSTLKNAHFSLQSPITIVSIVYSDKIENYFIAMSTMRCYANSHNYKYILLIVSNHLELVGSCKQKDFMYFRHCFLVNYLKHYHQDGDLILFIDADIGVINPNHFLEDHAPRDEEEIIFYERIMNYEVMAGSFFFKNSKYTRELLLNWANYDFKHPNVSVDGSDNVGLHSLLLDYIPEKDVKYKNVCYNVWNTSKSWEDCTIFVACCRYIMDKAFKIKNSLQSETIDSYSLDNGKIKILKKLSSRRWVRDVWVTNSYWSLNDFMLHAIKQDTINIQEVISWHLLFDMKKFNINQCNSTHYYNNWVYYKKYFTTNDYIKYLIQLKIDQLNYWLHNFYLKESRIEDFY</sequence>
<evidence type="ECO:0000313" key="2">
    <source>
        <dbReference type="Proteomes" id="UP000038045"/>
    </source>
</evidence>
<protein>
    <submittedName>
        <fullName evidence="3">Nucleotid_trans domain-containing protein</fullName>
    </submittedName>
</protein>
<keyword evidence="1" id="KW-0812">Transmembrane</keyword>
<dbReference type="AlphaFoldDB" id="A0A0N5A6W7"/>
<evidence type="ECO:0000256" key="1">
    <source>
        <dbReference type="SAM" id="Phobius"/>
    </source>
</evidence>
<evidence type="ECO:0000313" key="3">
    <source>
        <dbReference type="WBParaSite" id="PTRK_0001776200.1"/>
    </source>
</evidence>
<dbReference type="PANTHER" id="PTHR31562:SF2">
    <property type="entry name" value="NUCLEOTIDE-DIPHOSPHO-SUGAR TRANSFERASE"/>
    <property type="match status" value="1"/>
</dbReference>
<organism evidence="2 3">
    <name type="scientific">Parastrongyloides trichosuri</name>
    <name type="common">Possum-specific nematode worm</name>
    <dbReference type="NCBI Taxonomy" id="131310"/>
    <lineage>
        <taxon>Eukaryota</taxon>
        <taxon>Metazoa</taxon>
        <taxon>Ecdysozoa</taxon>
        <taxon>Nematoda</taxon>
        <taxon>Chromadorea</taxon>
        <taxon>Rhabditida</taxon>
        <taxon>Tylenchina</taxon>
        <taxon>Panagrolaimomorpha</taxon>
        <taxon>Strongyloidoidea</taxon>
        <taxon>Strongyloididae</taxon>
        <taxon>Parastrongyloides</taxon>
    </lineage>
</organism>
<proteinExistence type="predicted"/>
<feature type="transmembrane region" description="Helical" evidence="1">
    <location>
        <begin position="7"/>
        <end position="28"/>
    </location>
</feature>
<accession>A0A0N5A6W7</accession>
<dbReference type="Gene3D" id="3.90.550.10">
    <property type="entry name" value="Spore Coat Polysaccharide Biosynthesis Protein SpsA, Chain A"/>
    <property type="match status" value="1"/>
</dbReference>
<dbReference type="PANTHER" id="PTHR31562">
    <property type="entry name" value="PROTEIN CBG18972"/>
    <property type="match status" value="1"/>
</dbReference>
<dbReference type="InterPro" id="IPR004988">
    <property type="entry name" value="DUF273"/>
</dbReference>
<dbReference type="STRING" id="131310.A0A0N5A6W7"/>
<keyword evidence="1" id="KW-1133">Transmembrane helix</keyword>